<dbReference type="InterPro" id="IPR017972">
    <property type="entry name" value="Cyt_P450_CS"/>
</dbReference>
<dbReference type="PANTHER" id="PTHR24282">
    <property type="entry name" value="CYTOCHROME P450 FAMILY MEMBER"/>
    <property type="match status" value="1"/>
</dbReference>
<keyword evidence="6 13" id="KW-1133">Transmembrane helix</keyword>
<evidence type="ECO:0000256" key="9">
    <source>
        <dbReference type="ARBA" id="ARBA00023033"/>
    </source>
</evidence>
<evidence type="ECO:0000256" key="1">
    <source>
        <dbReference type="ARBA" id="ARBA00004167"/>
    </source>
</evidence>
<proteinExistence type="inferred from homology"/>
<feature type="transmembrane region" description="Helical" evidence="13">
    <location>
        <begin position="6"/>
        <end position="27"/>
    </location>
</feature>
<dbReference type="Proteomes" id="UP001180020">
    <property type="component" value="Unassembled WGS sequence"/>
</dbReference>
<dbReference type="GO" id="GO:0005506">
    <property type="term" value="F:iron ion binding"/>
    <property type="evidence" value="ECO:0007669"/>
    <property type="project" value="InterPro"/>
</dbReference>
<dbReference type="InterPro" id="IPR050665">
    <property type="entry name" value="Cytochrome_P450_Monooxygen"/>
</dbReference>
<dbReference type="GO" id="GO:0008202">
    <property type="term" value="P:steroid metabolic process"/>
    <property type="evidence" value="ECO:0007669"/>
    <property type="project" value="UniProtKB-ARBA"/>
</dbReference>
<dbReference type="PRINTS" id="PR00463">
    <property type="entry name" value="EP450I"/>
</dbReference>
<comment type="caution">
    <text evidence="14">The sequence shown here is derived from an EMBL/GenBank/DDBJ whole genome shotgun (WGS) entry which is preliminary data.</text>
</comment>
<dbReference type="EMBL" id="JAUJYO010000014">
    <property type="protein sequence ID" value="KAK1299339.1"/>
    <property type="molecule type" value="Genomic_DNA"/>
</dbReference>
<dbReference type="GO" id="GO:0016020">
    <property type="term" value="C:membrane"/>
    <property type="evidence" value="ECO:0007669"/>
    <property type="project" value="UniProtKB-SubCell"/>
</dbReference>
<reference evidence="14" key="1">
    <citation type="journal article" date="2023" name="Nat. Commun.">
        <title>Diploid and tetraploid genomes of Acorus and the evolution of monocots.</title>
        <authorList>
            <person name="Ma L."/>
            <person name="Liu K.W."/>
            <person name="Li Z."/>
            <person name="Hsiao Y.Y."/>
            <person name="Qi Y."/>
            <person name="Fu T."/>
            <person name="Tang G.D."/>
            <person name="Zhang D."/>
            <person name="Sun W.H."/>
            <person name="Liu D.K."/>
            <person name="Li Y."/>
            <person name="Chen G.Z."/>
            <person name="Liu X.D."/>
            <person name="Liao X.Y."/>
            <person name="Jiang Y.T."/>
            <person name="Yu X."/>
            <person name="Hao Y."/>
            <person name="Huang J."/>
            <person name="Zhao X.W."/>
            <person name="Ke S."/>
            <person name="Chen Y.Y."/>
            <person name="Wu W.L."/>
            <person name="Hsu J.L."/>
            <person name="Lin Y.F."/>
            <person name="Huang M.D."/>
            <person name="Li C.Y."/>
            <person name="Huang L."/>
            <person name="Wang Z.W."/>
            <person name="Zhao X."/>
            <person name="Zhong W.Y."/>
            <person name="Peng D.H."/>
            <person name="Ahmad S."/>
            <person name="Lan S."/>
            <person name="Zhang J.S."/>
            <person name="Tsai W.C."/>
            <person name="Van de Peer Y."/>
            <person name="Liu Z.J."/>
        </authorList>
    </citation>
    <scope>NUCLEOTIDE SEQUENCE</scope>
    <source>
        <strain evidence="14">CP</strain>
    </source>
</reference>
<evidence type="ECO:0000256" key="2">
    <source>
        <dbReference type="ARBA" id="ARBA00010617"/>
    </source>
</evidence>
<evidence type="ECO:0000256" key="7">
    <source>
        <dbReference type="ARBA" id="ARBA00023002"/>
    </source>
</evidence>
<gene>
    <name evidence="14" type="primary">CYP72A1</name>
    <name evidence="14" type="ORF">QJS10_CPB14g00504</name>
</gene>
<dbReference type="Pfam" id="PF00067">
    <property type="entry name" value="p450"/>
    <property type="match status" value="1"/>
</dbReference>
<evidence type="ECO:0000256" key="11">
    <source>
        <dbReference type="PIRSR" id="PIRSR602401-1"/>
    </source>
</evidence>
<dbReference type="FunFam" id="1.10.630.10:FF:000029">
    <property type="entry name" value="Cytochrome P450 734A1"/>
    <property type="match status" value="1"/>
</dbReference>
<feature type="binding site" description="axial binding residue" evidence="11">
    <location>
        <position position="469"/>
    </location>
    <ligand>
        <name>heme</name>
        <dbReference type="ChEBI" id="CHEBI:30413"/>
    </ligand>
    <ligandPart>
        <name>Fe</name>
        <dbReference type="ChEBI" id="CHEBI:18248"/>
    </ligandPart>
</feature>
<dbReference type="CDD" id="cd20642">
    <property type="entry name" value="CYP72"/>
    <property type="match status" value="1"/>
</dbReference>
<evidence type="ECO:0000256" key="4">
    <source>
        <dbReference type="ARBA" id="ARBA00022692"/>
    </source>
</evidence>
<evidence type="ECO:0000256" key="10">
    <source>
        <dbReference type="ARBA" id="ARBA00023136"/>
    </source>
</evidence>
<dbReference type="GO" id="GO:0016705">
    <property type="term" value="F:oxidoreductase activity, acting on paired donors, with incorporation or reduction of molecular oxygen"/>
    <property type="evidence" value="ECO:0007669"/>
    <property type="project" value="InterPro"/>
</dbReference>
<dbReference type="InterPro" id="IPR001128">
    <property type="entry name" value="Cyt_P450"/>
</dbReference>
<evidence type="ECO:0000256" key="6">
    <source>
        <dbReference type="ARBA" id="ARBA00022989"/>
    </source>
</evidence>
<keyword evidence="3 11" id="KW-0349">Heme</keyword>
<dbReference type="InterPro" id="IPR036396">
    <property type="entry name" value="Cyt_P450_sf"/>
</dbReference>
<dbReference type="PANTHER" id="PTHR24282:SF255">
    <property type="entry name" value="CYTOCHROME P450 72A11-RELATED"/>
    <property type="match status" value="1"/>
</dbReference>
<dbReference type="SUPFAM" id="SSF48264">
    <property type="entry name" value="Cytochrome P450"/>
    <property type="match status" value="1"/>
</dbReference>
<evidence type="ECO:0000256" key="12">
    <source>
        <dbReference type="RuleBase" id="RU000461"/>
    </source>
</evidence>
<keyword evidence="15" id="KW-1185">Reference proteome</keyword>
<name>A0AAV9DEH5_ACOCL</name>
<keyword evidence="4 13" id="KW-0812">Transmembrane</keyword>
<evidence type="ECO:0000313" key="14">
    <source>
        <dbReference type="EMBL" id="KAK1299339.1"/>
    </source>
</evidence>
<accession>A0AAV9DEH5</accession>
<dbReference type="PROSITE" id="PS51257">
    <property type="entry name" value="PROKAR_LIPOPROTEIN"/>
    <property type="match status" value="1"/>
</dbReference>
<evidence type="ECO:0000256" key="13">
    <source>
        <dbReference type="SAM" id="Phobius"/>
    </source>
</evidence>
<dbReference type="GO" id="GO:0020037">
    <property type="term" value="F:heme binding"/>
    <property type="evidence" value="ECO:0007669"/>
    <property type="project" value="InterPro"/>
</dbReference>
<evidence type="ECO:0000256" key="3">
    <source>
        <dbReference type="ARBA" id="ARBA00022617"/>
    </source>
</evidence>
<evidence type="ECO:0000256" key="8">
    <source>
        <dbReference type="ARBA" id="ARBA00023004"/>
    </source>
</evidence>
<dbReference type="InterPro" id="IPR002401">
    <property type="entry name" value="Cyt_P450_E_grp-I"/>
</dbReference>
<keyword evidence="8 11" id="KW-0408">Iron</keyword>
<protein>
    <submittedName>
        <fullName evidence="14">Secologanin synthase</fullName>
    </submittedName>
</protein>
<keyword evidence="5 11" id="KW-0479">Metal-binding</keyword>
<comment type="subcellular location">
    <subcellularLocation>
        <location evidence="1">Membrane</location>
        <topology evidence="1">Single-pass membrane protein</topology>
    </subcellularLocation>
</comment>
<evidence type="ECO:0000313" key="15">
    <source>
        <dbReference type="Proteomes" id="UP001180020"/>
    </source>
</evidence>
<evidence type="ECO:0000256" key="5">
    <source>
        <dbReference type="ARBA" id="ARBA00022723"/>
    </source>
</evidence>
<keyword evidence="10 13" id="KW-0472">Membrane</keyword>
<organism evidence="14 15">
    <name type="scientific">Acorus calamus</name>
    <name type="common">Sweet flag</name>
    <dbReference type="NCBI Taxonomy" id="4465"/>
    <lineage>
        <taxon>Eukaryota</taxon>
        <taxon>Viridiplantae</taxon>
        <taxon>Streptophyta</taxon>
        <taxon>Embryophyta</taxon>
        <taxon>Tracheophyta</taxon>
        <taxon>Spermatophyta</taxon>
        <taxon>Magnoliopsida</taxon>
        <taxon>Liliopsida</taxon>
        <taxon>Acoraceae</taxon>
        <taxon>Acorus</taxon>
    </lineage>
</organism>
<comment type="similarity">
    <text evidence="2 12">Belongs to the cytochrome P450 family.</text>
</comment>
<dbReference type="AlphaFoldDB" id="A0AAV9DEH5"/>
<dbReference type="PRINTS" id="PR00385">
    <property type="entry name" value="P450"/>
</dbReference>
<dbReference type="Gene3D" id="1.10.630.10">
    <property type="entry name" value="Cytochrome P450"/>
    <property type="match status" value="1"/>
</dbReference>
<sequence length="521" mass="59708">MVRASIIAALVLASCVVVILSWVVKYMKWMWLEPKKLERVLRDQGFRGSPYKLLVGDLVDNNRLIREARSRPISLAQDIAPRVAPLLVRTMKSYGKMSLTWFGPIPRVNIMDPELVREILSNKFGHFEKPKNNPIVELLATGLANYEGEKWAKHRRIINPAFHQEKLKLMLPAFSASCADLINRWKKLVDSFGDPCELDVWPELQNFTGDVISRTAFGSSYEEGRTIFHLQREQAKNIMEVINSIPIPGLRFLPTKRNLRMREIDKEVRKILNGIINNKIEVMQRGDVCNDDLLGILLESNFKLSEELNSSKNLALTIKEVIEECKLFYFAGQETTSVLLTWTIILLSVNQDWQSRARQEVFQVFGDGKPFFDGLNRLKIVTMILYEVLRLYPPAIFLVRHTYKEMKLGETTFPPGVQLCLPILFIHSDPEIWGENANEFKPERFSDGIAKASRDRVAFFPFGWGPRICIGQSFALMEAKLALAMMLQNFSFELSPTYSHAPHNVVTIQPQHGAQVLLHRL</sequence>
<dbReference type="PROSITE" id="PS00086">
    <property type="entry name" value="CYTOCHROME_P450"/>
    <property type="match status" value="1"/>
</dbReference>
<comment type="cofactor">
    <cofactor evidence="11">
        <name>heme</name>
        <dbReference type="ChEBI" id="CHEBI:30413"/>
    </cofactor>
</comment>
<keyword evidence="7 12" id="KW-0560">Oxidoreductase</keyword>
<reference evidence="14" key="2">
    <citation type="submission" date="2023-06" db="EMBL/GenBank/DDBJ databases">
        <authorList>
            <person name="Ma L."/>
            <person name="Liu K.-W."/>
            <person name="Li Z."/>
            <person name="Hsiao Y.-Y."/>
            <person name="Qi Y."/>
            <person name="Fu T."/>
            <person name="Tang G."/>
            <person name="Zhang D."/>
            <person name="Sun W.-H."/>
            <person name="Liu D.-K."/>
            <person name="Li Y."/>
            <person name="Chen G.-Z."/>
            <person name="Liu X.-D."/>
            <person name="Liao X.-Y."/>
            <person name="Jiang Y.-T."/>
            <person name="Yu X."/>
            <person name="Hao Y."/>
            <person name="Huang J."/>
            <person name="Zhao X.-W."/>
            <person name="Ke S."/>
            <person name="Chen Y.-Y."/>
            <person name="Wu W.-L."/>
            <person name="Hsu J.-L."/>
            <person name="Lin Y.-F."/>
            <person name="Huang M.-D."/>
            <person name="Li C.-Y."/>
            <person name="Huang L."/>
            <person name="Wang Z.-W."/>
            <person name="Zhao X."/>
            <person name="Zhong W.-Y."/>
            <person name="Peng D.-H."/>
            <person name="Ahmad S."/>
            <person name="Lan S."/>
            <person name="Zhang J.-S."/>
            <person name="Tsai W.-C."/>
            <person name="Van De Peer Y."/>
            <person name="Liu Z.-J."/>
        </authorList>
    </citation>
    <scope>NUCLEOTIDE SEQUENCE</scope>
    <source>
        <strain evidence="14">CP</strain>
        <tissue evidence="14">Leaves</tissue>
    </source>
</reference>
<keyword evidence="9 12" id="KW-0503">Monooxygenase</keyword>
<dbReference type="GO" id="GO:0004497">
    <property type="term" value="F:monooxygenase activity"/>
    <property type="evidence" value="ECO:0007669"/>
    <property type="project" value="UniProtKB-KW"/>
</dbReference>